<evidence type="ECO:0000313" key="1">
    <source>
        <dbReference type="EMBL" id="CAA9354302.1"/>
    </source>
</evidence>
<sequence length="64" mass="6266">ARAGLPCGHRGVSIGGGACLGCPLPPAPSPASGRGGEFDRTSAGAACAMSSRRTGCVKTPRWAI</sequence>
<dbReference type="EMBL" id="CADCTV010000694">
    <property type="protein sequence ID" value="CAA9354302.1"/>
    <property type="molecule type" value="Genomic_DNA"/>
</dbReference>
<gene>
    <name evidence="1" type="ORF">AVDCRST_MAG89-3326</name>
</gene>
<reference evidence="1" key="1">
    <citation type="submission" date="2020-02" db="EMBL/GenBank/DDBJ databases">
        <authorList>
            <person name="Meier V. D."/>
        </authorList>
    </citation>
    <scope>NUCLEOTIDE SEQUENCE</scope>
    <source>
        <strain evidence="1">AVDCRST_MAG89</strain>
    </source>
</reference>
<accession>A0A6J4MB12</accession>
<organism evidence="1">
    <name type="scientific">uncultured Gemmatimonadota bacterium</name>
    <dbReference type="NCBI Taxonomy" id="203437"/>
    <lineage>
        <taxon>Bacteria</taxon>
        <taxon>Pseudomonadati</taxon>
        <taxon>Gemmatimonadota</taxon>
        <taxon>environmental samples</taxon>
    </lineage>
</organism>
<protein>
    <submittedName>
        <fullName evidence="1">Uncharacterized protein</fullName>
    </submittedName>
</protein>
<name>A0A6J4MB12_9BACT</name>
<feature type="non-terminal residue" evidence="1">
    <location>
        <position position="64"/>
    </location>
</feature>
<dbReference type="AlphaFoldDB" id="A0A6J4MB12"/>
<feature type="non-terminal residue" evidence="1">
    <location>
        <position position="1"/>
    </location>
</feature>
<proteinExistence type="predicted"/>